<feature type="compositionally biased region" description="Polar residues" evidence="6">
    <location>
        <begin position="81"/>
        <end position="98"/>
    </location>
</feature>
<evidence type="ECO:0000259" key="7">
    <source>
        <dbReference type="SMART" id="SM00249"/>
    </source>
</evidence>
<evidence type="ECO:0000256" key="5">
    <source>
        <dbReference type="ARBA" id="ARBA00023163"/>
    </source>
</evidence>
<evidence type="ECO:0000256" key="3">
    <source>
        <dbReference type="ARBA" id="ARBA00022833"/>
    </source>
</evidence>
<evidence type="ECO:0000313" key="8">
    <source>
        <dbReference type="EMBL" id="CAA0817153.1"/>
    </source>
</evidence>
<dbReference type="InterPro" id="IPR013083">
    <property type="entry name" value="Znf_RING/FYVE/PHD"/>
</dbReference>
<keyword evidence="4" id="KW-0805">Transcription regulation</keyword>
<dbReference type="GO" id="GO:0008270">
    <property type="term" value="F:zinc ion binding"/>
    <property type="evidence" value="ECO:0007669"/>
    <property type="project" value="UniProtKB-KW"/>
</dbReference>
<evidence type="ECO:0000256" key="6">
    <source>
        <dbReference type="SAM" id="MobiDB-lite"/>
    </source>
</evidence>
<comment type="caution">
    <text evidence="8">The sequence shown here is derived from an EMBL/GenBank/DDBJ whole genome shotgun (WGS) entry which is preliminary data.</text>
</comment>
<dbReference type="GO" id="GO:0034244">
    <property type="term" value="P:negative regulation of transcription elongation by RNA polymerase II"/>
    <property type="evidence" value="ECO:0007669"/>
    <property type="project" value="InterPro"/>
</dbReference>
<feature type="compositionally biased region" description="Basic and acidic residues" evidence="6">
    <location>
        <begin position="254"/>
        <end position="277"/>
    </location>
</feature>
<dbReference type="InterPro" id="IPR049914">
    <property type="entry name" value="PHD1-3/5-6"/>
</dbReference>
<dbReference type="SMART" id="SM00249">
    <property type="entry name" value="PHD"/>
    <property type="match status" value="1"/>
</dbReference>
<feature type="compositionally biased region" description="Polar residues" evidence="6">
    <location>
        <begin position="316"/>
        <end position="341"/>
    </location>
</feature>
<feature type="compositionally biased region" description="Acidic residues" evidence="6">
    <location>
        <begin position="926"/>
        <end position="942"/>
    </location>
</feature>
<sequence length="958" mass="106121">MEVSLLDMKVCDICGDAGREDLLAICSHCNDGAEHTYCMREMLTKVPEGEWLCEECQALELVGKRREEKIAIMGEIDSSEHLNNSDVDVQKSKGSTRIPSKRHRDDDDAEVSSIVKKPAHESNLGSPRPSSSVKTAVLTRENSIKSIDKGRVQSQDIAPVNDKTESGSCASDLRVHSFRGTFSKSNSFGSLNSKPKVKLVDQAVIQRQKSAKEASSFHHKESVVRSIGKSMSCKSRNSDRPESKVKMLSPRLSHIQDIRNTEHRSSFDRQHPFKAERSSMSSMMGNSVSSTSRSNKRPSSLATMANSREVKPVQADSKSATLSRSSSFATRKTTDLTSSSGDFKRPLTHGRCTVGGPSTNGGNSNENKVNRTNFKSDSIAVERSALNMEEEDEGDNLKASIEAAVLRKLGVYRKNRAVSQSDDSSAPTSGDEVTCREYPISCSTNNKKLSSDAELNERPTVSRNFTADSQKQETSHSVKQSSLVRVDGLSSAIQDGVHINYSRRDVLINVQAGMPFFFKTLAVPEHEYIWQGSFEIFQSSKTIDSWDGIQAHVSTCASQKVTDAVNNFKRRISLYEVPRSSTWPVHFQEHGVREDNIALYFFAKDLDCYDKIYKVLLDNMMKNDLALKGNVNGVELLIFPSSQLPDHSQRWNMLFFLWGVFRGKDSCLQLMPVSPNQFCTPQSIPPPIMSLPESRCSFIPIAEDQDGSGNAVTQVLETPASEELQRLLSSRVANRDYVHIDNANRCQDMAGTSQEKDTSSICSPCTLGVENCSSSQKQSDSPVDRHGPTKSVASISVECINEASISGNKLDKVRSPPKPTQAETVLIDRNLDKGHIKIEQQHERRILNHNECTFTTPVLPQTPGEAFRDAGDDVCGKANNHHDFILDQSAAAAERLLFSTTESRFAPDLELALWACERKSPIIEPFDLDSIDEQQQAYDEEMAASPKNKHTVNNNEGT</sequence>
<dbReference type="InterPro" id="IPR056280">
    <property type="entry name" value="AIPP2-like_SPOC"/>
</dbReference>
<dbReference type="InterPro" id="IPR001965">
    <property type="entry name" value="Znf_PHD"/>
</dbReference>
<feature type="compositionally biased region" description="Low complexity" evidence="6">
    <location>
        <begin position="278"/>
        <end position="300"/>
    </location>
</feature>
<feature type="compositionally biased region" description="Basic and acidic residues" evidence="6">
    <location>
        <begin position="236"/>
        <end position="245"/>
    </location>
</feature>
<evidence type="ECO:0000256" key="1">
    <source>
        <dbReference type="ARBA" id="ARBA00022723"/>
    </source>
</evidence>
<protein>
    <submittedName>
        <fullName evidence="8">RING/FYVE/PHD zinc finger superfamily protein</fullName>
    </submittedName>
</protein>
<feature type="domain" description="Zinc finger PHD-type" evidence="7">
    <location>
        <begin position="10"/>
        <end position="57"/>
    </location>
</feature>
<organism evidence="8 9">
    <name type="scientific">Striga hermonthica</name>
    <name type="common">Purple witchweed</name>
    <name type="synonym">Buchnera hermonthica</name>
    <dbReference type="NCBI Taxonomy" id="68872"/>
    <lineage>
        <taxon>Eukaryota</taxon>
        <taxon>Viridiplantae</taxon>
        <taxon>Streptophyta</taxon>
        <taxon>Embryophyta</taxon>
        <taxon>Tracheophyta</taxon>
        <taxon>Spermatophyta</taxon>
        <taxon>Magnoliopsida</taxon>
        <taxon>eudicotyledons</taxon>
        <taxon>Gunneridae</taxon>
        <taxon>Pentapetalae</taxon>
        <taxon>asterids</taxon>
        <taxon>lamiids</taxon>
        <taxon>Lamiales</taxon>
        <taxon>Orobanchaceae</taxon>
        <taxon>Buchnereae</taxon>
        <taxon>Striga</taxon>
    </lineage>
</organism>
<evidence type="ECO:0000256" key="4">
    <source>
        <dbReference type="ARBA" id="ARBA00023015"/>
    </source>
</evidence>
<dbReference type="Gene3D" id="3.30.40.10">
    <property type="entry name" value="Zinc/RING finger domain, C3HC4 (zinc finger)"/>
    <property type="match status" value="1"/>
</dbReference>
<keyword evidence="2" id="KW-0863">Zinc-finger</keyword>
<feature type="region of interest" description="Disordered" evidence="6">
    <location>
        <begin position="211"/>
        <end position="375"/>
    </location>
</feature>
<keyword evidence="1" id="KW-0479">Metal-binding</keyword>
<dbReference type="InterPro" id="IPR011011">
    <property type="entry name" value="Znf_FYVE_PHD"/>
</dbReference>
<keyword evidence="3" id="KW-0862">Zinc</keyword>
<feature type="compositionally biased region" description="Polar residues" evidence="6">
    <location>
        <begin position="123"/>
        <end position="137"/>
    </location>
</feature>
<keyword evidence="5" id="KW-0804">Transcription</keyword>
<gene>
    <name evidence="8" type="ORF">SHERM_16826</name>
</gene>
<dbReference type="Proteomes" id="UP001153555">
    <property type="component" value="Unassembled WGS sequence"/>
</dbReference>
<evidence type="ECO:0000313" key="9">
    <source>
        <dbReference type="Proteomes" id="UP001153555"/>
    </source>
</evidence>
<feature type="compositionally biased region" description="Polar residues" evidence="6">
    <location>
        <begin position="356"/>
        <end position="375"/>
    </location>
</feature>
<evidence type="ECO:0000256" key="2">
    <source>
        <dbReference type="ARBA" id="ARBA00022771"/>
    </source>
</evidence>
<accession>A0A9N7R8A5</accession>
<feature type="region of interest" description="Disordered" evidence="6">
    <location>
        <begin position="81"/>
        <end position="137"/>
    </location>
</feature>
<dbReference type="AlphaFoldDB" id="A0A9N7R8A5"/>
<feature type="region of interest" description="Disordered" evidence="6">
    <location>
        <begin position="925"/>
        <end position="958"/>
    </location>
</feature>
<dbReference type="Pfam" id="PF23121">
    <property type="entry name" value="SPOC_AIPP2"/>
    <property type="match status" value="1"/>
</dbReference>
<dbReference type="OrthoDB" id="787137at2759"/>
<proteinExistence type="predicted"/>
<feature type="compositionally biased region" description="Basic and acidic residues" evidence="6">
    <location>
        <begin position="211"/>
        <end position="223"/>
    </location>
</feature>
<dbReference type="EMBL" id="CACSLK010015718">
    <property type="protein sequence ID" value="CAA0817153.1"/>
    <property type="molecule type" value="Genomic_DNA"/>
</dbReference>
<name>A0A9N7R8A5_STRHE</name>
<dbReference type="SUPFAM" id="SSF57903">
    <property type="entry name" value="FYVE/PHD zinc finger"/>
    <property type="match status" value="1"/>
</dbReference>
<dbReference type="GO" id="GO:0140566">
    <property type="term" value="F:histone reader activity"/>
    <property type="evidence" value="ECO:0007669"/>
    <property type="project" value="InterPro"/>
</dbReference>
<dbReference type="PANTHER" id="PTHR33304">
    <property type="match status" value="1"/>
</dbReference>
<reference evidence="8" key="1">
    <citation type="submission" date="2019-12" db="EMBL/GenBank/DDBJ databases">
        <authorList>
            <person name="Scholes J."/>
        </authorList>
    </citation>
    <scope>NUCLEOTIDE SEQUENCE</scope>
</reference>
<keyword evidence="9" id="KW-1185">Reference proteome</keyword>
<dbReference type="PANTHER" id="PTHR33304:SF9">
    <property type="entry name" value="RING_FYVE_PHD ZINC FINGER SUPERFAMILY PROTEIN"/>
    <property type="match status" value="1"/>
</dbReference>